<keyword evidence="5 7" id="KW-0408">Iron</keyword>
<organism evidence="10 11">
    <name type="scientific">Flemingia macrophylla</name>
    <dbReference type="NCBI Taxonomy" id="520843"/>
    <lineage>
        <taxon>Eukaryota</taxon>
        <taxon>Viridiplantae</taxon>
        <taxon>Streptophyta</taxon>
        <taxon>Embryophyta</taxon>
        <taxon>Tracheophyta</taxon>
        <taxon>Spermatophyta</taxon>
        <taxon>Magnoliopsida</taxon>
        <taxon>eudicotyledons</taxon>
        <taxon>Gunneridae</taxon>
        <taxon>Pentapetalae</taxon>
        <taxon>rosids</taxon>
        <taxon>fabids</taxon>
        <taxon>Fabales</taxon>
        <taxon>Fabaceae</taxon>
        <taxon>Papilionoideae</taxon>
        <taxon>50 kb inversion clade</taxon>
        <taxon>NPAAA clade</taxon>
        <taxon>indigoferoid/millettioid clade</taxon>
        <taxon>Phaseoleae</taxon>
        <taxon>Flemingia</taxon>
    </lineage>
</organism>
<keyword evidence="4 8" id="KW-0560">Oxidoreductase</keyword>
<dbReference type="CDD" id="cd11073">
    <property type="entry name" value="CYP76-like"/>
    <property type="match status" value="1"/>
</dbReference>
<evidence type="ECO:0000256" key="6">
    <source>
        <dbReference type="ARBA" id="ARBA00023033"/>
    </source>
</evidence>
<evidence type="ECO:0000313" key="10">
    <source>
        <dbReference type="EMBL" id="KAL2329249.1"/>
    </source>
</evidence>
<sequence>MEFLSCILLVLTFALTLQWGVSRVRSKTKLPPGPYPLPIIGNILELGTKPHQSLARLAHIHGPIMRLKLGQVTTIVVSSPHMAKEVLKTHDHSLSDRAVPQSVHTHNHHNFSVAFSPVSPLWRHLRKVSNSHLFSNHALNSNQTLRRNKLHELLHDIHQSSLVGEAVDVGKAVFKASINLLSNSVFSLDLVSSADSVGDFQDLVVNIMEEVGKPNLADFFPVLKMIDPQGIRSRCCVYSGKLLDTFRDLIHQRLKLREDQGFDSNNDMLSSLLNMAQLNGQEMNQTIIQHLCLTMFVAGTDTVTSTLEWAMAELVQNEKAMSKAKQELEEVIGKGKPVEESDVGRLPYLQAVIKETFRMHPAVPFLLPRKANANVEIGGYTIPRGAHVLVNVWAIGRNSSVWENANVFSPDRFLNSDVDVKGLNFELTPFGGGRRVCLGLPLAMRMLHLMLGSLLNCFNWKVEEDGVTMNMDDKFGITLAKAQPVRIIPEKVIK</sequence>
<evidence type="ECO:0000256" key="3">
    <source>
        <dbReference type="ARBA" id="ARBA00022723"/>
    </source>
</evidence>
<keyword evidence="9" id="KW-0732">Signal</keyword>
<dbReference type="Gene3D" id="1.10.630.10">
    <property type="entry name" value="Cytochrome P450"/>
    <property type="match status" value="1"/>
</dbReference>
<evidence type="ECO:0000256" key="2">
    <source>
        <dbReference type="ARBA" id="ARBA00022617"/>
    </source>
</evidence>
<keyword evidence="3 7" id="KW-0479">Metal-binding</keyword>
<dbReference type="InterPro" id="IPR002401">
    <property type="entry name" value="Cyt_P450_E_grp-I"/>
</dbReference>
<evidence type="ECO:0008006" key="12">
    <source>
        <dbReference type="Google" id="ProtNLM"/>
    </source>
</evidence>
<dbReference type="InterPro" id="IPR017972">
    <property type="entry name" value="Cyt_P450_CS"/>
</dbReference>
<dbReference type="FunFam" id="1.10.630.10:FF:000007">
    <property type="entry name" value="Cytochrome P450 76C4"/>
    <property type="match status" value="1"/>
</dbReference>
<keyword evidence="6 8" id="KW-0503">Monooxygenase</keyword>
<dbReference type="PROSITE" id="PS00086">
    <property type="entry name" value="CYTOCHROME_P450"/>
    <property type="match status" value="1"/>
</dbReference>
<dbReference type="PANTHER" id="PTHR47950:SF4">
    <property type="entry name" value="GERANIOL 8-HYDROXYLASE-LIKE"/>
    <property type="match status" value="1"/>
</dbReference>
<dbReference type="PRINTS" id="PR00385">
    <property type="entry name" value="P450"/>
</dbReference>
<dbReference type="SUPFAM" id="SSF48264">
    <property type="entry name" value="Cytochrome P450"/>
    <property type="match status" value="1"/>
</dbReference>
<keyword evidence="2 7" id="KW-0349">Heme</keyword>
<evidence type="ECO:0000256" key="7">
    <source>
        <dbReference type="PIRSR" id="PIRSR602401-1"/>
    </source>
</evidence>
<evidence type="ECO:0000256" key="5">
    <source>
        <dbReference type="ARBA" id="ARBA00023004"/>
    </source>
</evidence>
<dbReference type="PANTHER" id="PTHR47950">
    <property type="entry name" value="CYTOCHROME P450, FAMILY 76, SUBFAMILY C, POLYPEPTIDE 5-RELATED"/>
    <property type="match status" value="1"/>
</dbReference>
<name>A0ABD1M0C7_9FABA</name>
<proteinExistence type="inferred from homology"/>
<gene>
    <name evidence="10" type="ORF">Fmac_022676</name>
</gene>
<evidence type="ECO:0000313" key="11">
    <source>
        <dbReference type="Proteomes" id="UP001603857"/>
    </source>
</evidence>
<dbReference type="AlphaFoldDB" id="A0ABD1M0C7"/>
<dbReference type="EMBL" id="JBGMDY010000007">
    <property type="protein sequence ID" value="KAL2329249.1"/>
    <property type="molecule type" value="Genomic_DNA"/>
</dbReference>
<evidence type="ECO:0000256" key="1">
    <source>
        <dbReference type="ARBA" id="ARBA00010617"/>
    </source>
</evidence>
<keyword evidence="11" id="KW-1185">Reference proteome</keyword>
<dbReference type="InterPro" id="IPR036396">
    <property type="entry name" value="Cyt_P450_sf"/>
</dbReference>
<comment type="cofactor">
    <cofactor evidence="7">
        <name>heme</name>
        <dbReference type="ChEBI" id="CHEBI:30413"/>
    </cofactor>
</comment>
<accession>A0ABD1M0C7</accession>
<evidence type="ECO:0000256" key="4">
    <source>
        <dbReference type="ARBA" id="ARBA00023002"/>
    </source>
</evidence>
<dbReference type="PRINTS" id="PR00463">
    <property type="entry name" value="EP450I"/>
</dbReference>
<protein>
    <recommendedName>
        <fullName evidence="12">Geraniol 8-hydroxylase</fullName>
    </recommendedName>
</protein>
<dbReference type="GO" id="GO:0046872">
    <property type="term" value="F:metal ion binding"/>
    <property type="evidence" value="ECO:0007669"/>
    <property type="project" value="UniProtKB-KW"/>
</dbReference>
<dbReference type="GO" id="GO:0004497">
    <property type="term" value="F:monooxygenase activity"/>
    <property type="evidence" value="ECO:0007669"/>
    <property type="project" value="UniProtKB-KW"/>
</dbReference>
<evidence type="ECO:0000256" key="9">
    <source>
        <dbReference type="SAM" id="SignalP"/>
    </source>
</evidence>
<feature type="signal peptide" evidence="9">
    <location>
        <begin position="1"/>
        <end position="22"/>
    </location>
</feature>
<evidence type="ECO:0000256" key="8">
    <source>
        <dbReference type="RuleBase" id="RU000461"/>
    </source>
</evidence>
<dbReference type="Pfam" id="PF00067">
    <property type="entry name" value="p450"/>
    <property type="match status" value="1"/>
</dbReference>
<feature type="binding site" description="axial binding residue" evidence="7">
    <location>
        <position position="437"/>
    </location>
    <ligand>
        <name>heme</name>
        <dbReference type="ChEBI" id="CHEBI:30413"/>
    </ligand>
    <ligandPart>
        <name>Fe</name>
        <dbReference type="ChEBI" id="CHEBI:18248"/>
    </ligandPart>
</feature>
<comment type="similarity">
    <text evidence="1 8">Belongs to the cytochrome P450 family.</text>
</comment>
<reference evidence="10 11" key="1">
    <citation type="submission" date="2024-08" db="EMBL/GenBank/DDBJ databases">
        <title>Insights into the chromosomal genome structure of Flemingia macrophylla.</title>
        <authorList>
            <person name="Ding Y."/>
            <person name="Zhao Y."/>
            <person name="Bi W."/>
            <person name="Wu M."/>
            <person name="Zhao G."/>
            <person name="Gong Y."/>
            <person name="Li W."/>
            <person name="Zhang P."/>
        </authorList>
    </citation>
    <scope>NUCLEOTIDE SEQUENCE [LARGE SCALE GENOMIC DNA]</scope>
    <source>
        <strain evidence="10">DYQJB</strain>
        <tissue evidence="10">Leaf</tissue>
    </source>
</reference>
<comment type="caution">
    <text evidence="10">The sequence shown here is derived from an EMBL/GenBank/DDBJ whole genome shotgun (WGS) entry which is preliminary data.</text>
</comment>
<dbReference type="Proteomes" id="UP001603857">
    <property type="component" value="Unassembled WGS sequence"/>
</dbReference>
<dbReference type="InterPro" id="IPR001128">
    <property type="entry name" value="Cyt_P450"/>
</dbReference>
<feature type="chain" id="PRO_5044827386" description="Geraniol 8-hydroxylase" evidence="9">
    <location>
        <begin position="23"/>
        <end position="494"/>
    </location>
</feature>